<feature type="domain" description="HTH gntR-type" evidence="4">
    <location>
        <begin position="6"/>
        <end position="74"/>
    </location>
</feature>
<dbReference type="PROSITE" id="PS50949">
    <property type="entry name" value="HTH_GNTR"/>
    <property type="match status" value="1"/>
</dbReference>
<comment type="caution">
    <text evidence="5">The sequence shown here is derived from an EMBL/GenBank/DDBJ whole genome shotgun (WGS) entry which is preliminary data.</text>
</comment>
<evidence type="ECO:0000256" key="3">
    <source>
        <dbReference type="ARBA" id="ARBA00023163"/>
    </source>
</evidence>
<dbReference type="EMBL" id="VUNS01000001">
    <property type="protein sequence ID" value="MST95692.1"/>
    <property type="molecule type" value="Genomic_DNA"/>
</dbReference>
<sequence>MIQKELNKNELLFRQLYEAIRCGEIPNGARLATELELAEQYGCSRITVRSGLRQLEELKLIRRVRGNGTYVSSEGVRFSGRRNIAIVAVEVRANDFDEVDPYFGQLMSGLLRHGNIYDYAANLITMRPEEQSFMEAFGRQNINLSDYDGLIFAKQLSDEEIDALEGGRRNFVALQAPAGDREISYITIDNFNGAYAATRHLLERGYRNIVFLHKSLQEKINCEKVEGFLQALDEFRLTSPEQRRHYESTPYIEEEGAAVVRRLLDEGQKFDALIVHGDWATLGAVTELREHGLEVPRDVALLMYDDYYAVQRMLRLSVTAMRQPFGEQIRHALRILMNQLDHPNRPRTIQLIQPLLMIRETT</sequence>
<evidence type="ECO:0000313" key="5">
    <source>
        <dbReference type="EMBL" id="MST95692.1"/>
    </source>
</evidence>
<dbReference type="Pfam" id="PF00392">
    <property type="entry name" value="GntR"/>
    <property type="match status" value="1"/>
</dbReference>
<evidence type="ECO:0000256" key="1">
    <source>
        <dbReference type="ARBA" id="ARBA00023015"/>
    </source>
</evidence>
<evidence type="ECO:0000259" key="4">
    <source>
        <dbReference type="PROSITE" id="PS50949"/>
    </source>
</evidence>
<dbReference type="GO" id="GO:0000976">
    <property type="term" value="F:transcription cis-regulatory region binding"/>
    <property type="evidence" value="ECO:0007669"/>
    <property type="project" value="TreeGrafter"/>
</dbReference>
<dbReference type="InterPro" id="IPR046335">
    <property type="entry name" value="LacI/GalR-like_sensor"/>
</dbReference>
<dbReference type="SUPFAM" id="SSF46785">
    <property type="entry name" value="Winged helix' DNA-binding domain"/>
    <property type="match status" value="1"/>
</dbReference>
<dbReference type="InterPro" id="IPR028082">
    <property type="entry name" value="Peripla_BP_I"/>
</dbReference>
<evidence type="ECO:0000256" key="2">
    <source>
        <dbReference type="ARBA" id="ARBA00023125"/>
    </source>
</evidence>
<keyword evidence="6" id="KW-1185">Reference proteome</keyword>
<proteinExistence type="predicted"/>
<dbReference type="Gene3D" id="3.40.50.2300">
    <property type="match status" value="2"/>
</dbReference>
<dbReference type="Gene3D" id="1.10.10.10">
    <property type="entry name" value="Winged helix-like DNA-binding domain superfamily/Winged helix DNA-binding domain"/>
    <property type="match status" value="1"/>
</dbReference>
<dbReference type="Pfam" id="PF13377">
    <property type="entry name" value="Peripla_BP_3"/>
    <property type="match status" value="1"/>
</dbReference>
<gene>
    <name evidence="5" type="ORF">FYJ85_01345</name>
</gene>
<dbReference type="InterPro" id="IPR036388">
    <property type="entry name" value="WH-like_DNA-bd_sf"/>
</dbReference>
<dbReference type="SUPFAM" id="SSF53822">
    <property type="entry name" value="Periplasmic binding protein-like I"/>
    <property type="match status" value="1"/>
</dbReference>
<dbReference type="RefSeq" id="WP_106053215.1">
    <property type="nucleotide sequence ID" value="NZ_DBFCGB010000247.1"/>
</dbReference>
<reference evidence="5 6" key="1">
    <citation type="submission" date="2019-08" db="EMBL/GenBank/DDBJ databases">
        <title>In-depth cultivation of the pig gut microbiome towards novel bacterial diversity and tailored functional studies.</title>
        <authorList>
            <person name="Wylensek D."/>
            <person name="Hitch T.C.A."/>
            <person name="Clavel T."/>
        </authorList>
    </citation>
    <scope>NUCLEOTIDE SEQUENCE [LARGE SCALE GENOMIC DNA]</scope>
    <source>
        <strain evidence="5 6">BBE-744-WT-12</strain>
    </source>
</reference>
<dbReference type="CDD" id="cd06267">
    <property type="entry name" value="PBP1_LacI_sugar_binding-like"/>
    <property type="match status" value="1"/>
</dbReference>
<evidence type="ECO:0000313" key="6">
    <source>
        <dbReference type="Proteomes" id="UP000435649"/>
    </source>
</evidence>
<dbReference type="InterPro" id="IPR000524">
    <property type="entry name" value="Tscrpt_reg_HTH_GntR"/>
</dbReference>
<organism evidence="5 6">
    <name type="scientific">Victivallis lenta</name>
    <dbReference type="NCBI Taxonomy" id="2606640"/>
    <lineage>
        <taxon>Bacteria</taxon>
        <taxon>Pseudomonadati</taxon>
        <taxon>Lentisphaerota</taxon>
        <taxon>Lentisphaeria</taxon>
        <taxon>Victivallales</taxon>
        <taxon>Victivallaceae</taxon>
        <taxon>Victivallis</taxon>
    </lineage>
</organism>
<dbReference type="InterPro" id="IPR036390">
    <property type="entry name" value="WH_DNA-bd_sf"/>
</dbReference>
<dbReference type="GO" id="GO:0003700">
    <property type="term" value="F:DNA-binding transcription factor activity"/>
    <property type="evidence" value="ECO:0007669"/>
    <property type="project" value="InterPro"/>
</dbReference>
<dbReference type="CDD" id="cd07377">
    <property type="entry name" value="WHTH_GntR"/>
    <property type="match status" value="1"/>
</dbReference>
<dbReference type="PANTHER" id="PTHR30146:SF154">
    <property type="entry name" value="TRANSCRIPTION REGULATOR, MEMBER OF GALR FAMILY"/>
    <property type="match status" value="1"/>
</dbReference>
<accession>A0A844FY83</accession>
<keyword evidence="3" id="KW-0804">Transcription</keyword>
<keyword evidence="2" id="KW-0238">DNA-binding</keyword>
<dbReference type="Proteomes" id="UP000435649">
    <property type="component" value="Unassembled WGS sequence"/>
</dbReference>
<keyword evidence="1" id="KW-0805">Transcription regulation</keyword>
<dbReference type="AlphaFoldDB" id="A0A844FY83"/>
<name>A0A844FY83_9BACT</name>
<protein>
    <submittedName>
        <fullName evidence="5">GntR family transcriptional regulator</fullName>
    </submittedName>
</protein>
<dbReference type="SMART" id="SM00345">
    <property type="entry name" value="HTH_GNTR"/>
    <property type="match status" value="1"/>
</dbReference>
<dbReference type="PANTHER" id="PTHR30146">
    <property type="entry name" value="LACI-RELATED TRANSCRIPTIONAL REPRESSOR"/>
    <property type="match status" value="1"/>
</dbReference>